<evidence type="ECO:0000313" key="1">
    <source>
        <dbReference type="EMBL" id="CAG8722785.1"/>
    </source>
</evidence>
<proteinExistence type="predicted"/>
<evidence type="ECO:0000313" key="2">
    <source>
        <dbReference type="Proteomes" id="UP000789342"/>
    </source>
</evidence>
<protein>
    <submittedName>
        <fullName evidence="1">8581_t:CDS:1</fullName>
    </submittedName>
</protein>
<gene>
    <name evidence="1" type="ORF">AMORRO_LOCUS13448</name>
</gene>
<comment type="caution">
    <text evidence="1">The sequence shown here is derived from an EMBL/GenBank/DDBJ whole genome shotgun (WGS) entry which is preliminary data.</text>
</comment>
<accession>A0A9N9I6K6</accession>
<name>A0A9N9I6K6_9GLOM</name>
<feature type="non-terminal residue" evidence="1">
    <location>
        <position position="93"/>
    </location>
</feature>
<dbReference type="Proteomes" id="UP000789342">
    <property type="component" value="Unassembled WGS sequence"/>
</dbReference>
<keyword evidence="2" id="KW-1185">Reference proteome</keyword>
<dbReference type="EMBL" id="CAJVPV010023115">
    <property type="protein sequence ID" value="CAG8722785.1"/>
    <property type="molecule type" value="Genomic_DNA"/>
</dbReference>
<reference evidence="1" key="1">
    <citation type="submission" date="2021-06" db="EMBL/GenBank/DDBJ databases">
        <authorList>
            <person name="Kallberg Y."/>
            <person name="Tangrot J."/>
            <person name="Rosling A."/>
        </authorList>
    </citation>
    <scope>NUCLEOTIDE SEQUENCE</scope>
    <source>
        <strain evidence="1">CL551</strain>
    </source>
</reference>
<sequence>MKNERGTDYGVLSSNQKDTAFKANKEEPFLFLKQELIIGSCGRLGQVRFSLSQIWSASLVTENLGFPWDALFVMGTMTFKETNELCPLEHTDS</sequence>
<dbReference type="AlphaFoldDB" id="A0A9N9I6K6"/>
<organism evidence="1 2">
    <name type="scientific">Acaulospora morrowiae</name>
    <dbReference type="NCBI Taxonomy" id="94023"/>
    <lineage>
        <taxon>Eukaryota</taxon>
        <taxon>Fungi</taxon>
        <taxon>Fungi incertae sedis</taxon>
        <taxon>Mucoromycota</taxon>
        <taxon>Glomeromycotina</taxon>
        <taxon>Glomeromycetes</taxon>
        <taxon>Diversisporales</taxon>
        <taxon>Acaulosporaceae</taxon>
        <taxon>Acaulospora</taxon>
    </lineage>
</organism>